<organism evidence="2 3">
    <name type="scientific">Flavobacterium dankookense</name>
    <dbReference type="NCBI Taxonomy" id="706186"/>
    <lineage>
        <taxon>Bacteria</taxon>
        <taxon>Pseudomonadati</taxon>
        <taxon>Bacteroidota</taxon>
        <taxon>Flavobacteriia</taxon>
        <taxon>Flavobacteriales</taxon>
        <taxon>Flavobacteriaceae</taxon>
        <taxon>Flavobacterium</taxon>
    </lineage>
</organism>
<dbReference type="EMBL" id="SNXR01000011">
    <property type="protein sequence ID" value="TDP61141.1"/>
    <property type="molecule type" value="Genomic_DNA"/>
</dbReference>
<evidence type="ECO:0000313" key="3">
    <source>
        <dbReference type="Proteomes" id="UP000295260"/>
    </source>
</evidence>
<dbReference type="OrthoDB" id="9808953at2"/>
<dbReference type="Proteomes" id="UP000295260">
    <property type="component" value="Unassembled WGS sequence"/>
</dbReference>
<sequence>MKKIILQLALVLTSAISFAQTGINTTTPKSTLDVNGSFGTKITEITDPNAFALDASHQTVVFRGTGGTIVIPTASTCLGREYTLVNFSSGFVQSGATLFDRGTGGINGIPTMTVFKIKSDGTKWIELTTETTTVATGSAMVNSPNVDLKPALKFFYMPSVSIDVSSPITGATKSLYGEYAAQFASPMIASSGSAGTIPFFDAPTDLEYYITYYDNTVLENVSISASGVLTYDVLSGASDCSFINIVFVVK</sequence>
<evidence type="ECO:0008006" key="4">
    <source>
        <dbReference type="Google" id="ProtNLM"/>
    </source>
</evidence>
<keyword evidence="3" id="KW-1185">Reference proteome</keyword>
<accession>A0A4R6QF35</accession>
<evidence type="ECO:0000313" key="2">
    <source>
        <dbReference type="EMBL" id="TDP61141.1"/>
    </source>
</evidence>
<keyword evidence="1" id="KW-0732">Signal</keyword>
<name>A0A4R6QF35_9FLAO</name>
<comment type="caution">
    <text evidence="2">The sequence shown here is derived from an EMBL/GenBank/DDBJ whole genome shotgun (WGS) entry which is preliminary data.</text>
</comment>
<proteinExistence type="predicted"/>
<feature type="signal peptide" evidence="1">
    <location>
        <begin position="1"/>
        <end position="19"/>
    </location>
</feature>
<dbReference type="RefSeq" id="WP_133532086.1">
    <property type="nucleotide sequence ID" value="NZ_SNXR01000011.1"/>
</dbReference>
<reference evidence="2 3" key="1">
    <citation type="submission" date="2019-03" db="EMBL/GenBank/DDBJ databases">
        <title>Genomic Encyclopedia of Archaeal and Bacterial Type Strains, Phase II (KMG-II): from individual species to whole genera.</title>
        <authorList>
            <person name="Goeker M."/>
        </authorList>
    </citation>
    <scope>NUCLEOTIDE SEQUENCE [LARGE SCALE GENOMIC DNA]</scope>
    <source>
        <strain evidence="2 3">DSM 25687</strain>
    </source>
</reference>
<gene>
    <name evidence="2" type="ORF">BC748_0754</name>
</gene>
<dbReference type="AlphaFoldDB" id="A0A4R6QF35"/>
<evidence type="ECO:0000256" key="1">
    <source>
        <dbReference type="SAM" id="SignalP"/>
    </source>
</evidence>
<protein>
    <recommendedName>
        <fullName evidence="4">C1q domain-containing protein</fullName>
    </recommendedName>
</protein>
<feature type="chain" id="PRO_5020832708" description="C1q domain-containing protein" evidence="1">
    <location>
        <begin position="20"/>
        <end position="250"/>
    </location>
</feature>